<dbReference type="InterPro" id="IPR003423">
    <property type="entry name" value="OMP_efflux"/>
</dbReference>
<evidence type="ECO:0000256" key="1">
    <source>
        <dbReference type="ARBA" id="ARBA00004442"/>
    </source>
</evidence>
<dbReference type="PANTHER" id="PTHR30026">
    <property type="entry name" value="OUTER MEMBRANE PROTEIN TOLC"/>
    <property type="match status" value="1"/>
</dbReference>
<dbReference type="InterPro" id="IPR010130">
    <property type="entry name" value="T1SS_OMP_TolC"/>
</dbReference>
<feature type="coiled-coil region" evidence="8">
    <location>
        <begin position="352"/>
        <end position="401"/>
    </location>
</feature>
<keyword evidence="4" id="KW-1134">Transmembrane beta strand</keyword>
<sequence>MRKIVKMLGFVAGIAAGSAGAQAETLADALVSAYKTSHLLDQNQAVLRAADEDAAIAVANLRPVIDFVAQAGWRKYNNDAATSSLPVPNFETTSSSLAVTGSVVIWAGGRGRLQVEAAHESVLATRSSLVNVEQQVLLSAVAAYVNLGLAQEIVGLRESNVRVITQEMRAARDRFEVGEITQTDVSQAEAALAAAQATLAAAQGQLMIARENYKASIGHYPDRLSGLPRPPSTAKSLGDAKAVAMRSHPSIGQQQHAVKAADLAVKIAATALGPTISGEISVNKDTDTGLGNSGIGLAMSQTLYAGGGKSATYRRALAGKDQASAGLLQTTVTVEQTVGQAWANLVVAGASIDATRKQISAAQRAFDGVREEAQLGARTTLDVLTAEQDLLSARVSRLQAEADRYIGVYNLLASMGLLTVDHLKLGIPTYDPEAYYNAVKDAPAASAQGKRLDRILKKIGN</sequence>
<comment type="caution">
    <text evidence="10">The sequence shown here is derived from an EMBL/GenBank/DDBJ whole genome shotgun (WGS) entry which is preliminary data.</text>
</comment>
<gene>
    <name evidence="10" type="ORF">JI744_06770</name>
</gene>
<evidence type="ECO:0000256" key="6">
    <source>
        <dbReference type="ARBA" id="ARBA00023136"/>
    </source>
</evidence>
<evidence type="ECO:0000256" key="7">
    <source>
        <dbReference type="ARBA" id="ARBA00023237"/>
    </source>
</evidence>
<dbReference type="GO" id="GO:0015288">
    <property type="term" value="F:porin activity"/>
    <property type="evidence" value="ECO:0007669"/>
    <property type="project" value="TreeGrafter"/>
</dbReference>
<dbReference type="PANTHER" id="PTHR30026:SF22">
    <property type="entry name" value="OUTER MEMBRANE EFFLUX PROTEIN"/>
    <property type="match status" value="1"/>
</dbReference>
<dbReference type="InterPro" id="IPR051906">
    <property type="entry name" value="TolC-like"/>
</dbReference>
<evidence type="ECO:0000313" key="11">
    <source>
        <dbReference type="Proteomes" id="UP000619033"/>
    </source>
</evidence>
<dbReference type="Proteomes" id="UP000619033">
    <property type="component" value="Unassembled WGS sequence"/>
</dbReference>
<feature type="chain" id="PRO_5035318120" evidence="9">
    <location>
        <begin position="24"/>
        <end position="461"/>
    </location>
</feature>
<evidence type="ECO:0000256" key="4">
    <source>
        <dbReference type="ARBA" id="ARBA00022452"/>
    </source>
</evidence>
<accession>A0A8J7MSW0</accession>
<comment type="subcellular location">
    <subcellularLocation>
        <location evidence="1">Cell outer membrane</location>
    </subcellularLocation>
</comment>
<name>A0A8J7MSW0_9RHOB</name>
<keyword evidence="5" id="KW-0812">Transmembrane</keyword>
<evidence type="ECO:0000256" key="3">
    <source>
        <dbReference type="ARBA" id="ARBA00022448"/>
    </source>
</evidence>
<dbReference type="Pfam" id="PF02321">
    <property type="entry name" value="OEP"/>
    <property type="match status" value="2"/>
</dbReference>
<proteinExistence type="inferred from homology"/>
<keyword evidence="11" id="KW-1185">Reference proteome</keyword>
<feature type="signal peptide" evidence="9">
    <location>
        <begin position="1"/>
        <end position="23"/>
    </location>
</feature>
<keyword evidence="3" id="KW-0813">Transport</keyword>
<evidence type="ECO:0000256" key="9">
    <source>
        <dbReference type="SAM" id="SignalP"/>
    </source>
</evidence>
<dbReference type="RefSeq" id="WP_202658939.1">
    <property type="nucleotide sequence ID" value="NZ_JAESVP010000003.1"/>
</dbReference>
<dbReference type="GO" id="GO:0009279">
    <property type="term" value="C:cell outer membrane"/>
    <property type="evidence" value="ECO:0007669"/>
    <property type="project" value="UniProtKB-SubCell"/>
</dbReference>
<dbReference type="Gene3D" id="1.20.1600.10">
    <property type="entry name" value="Outer membrane efflux proteins (OEP)"/>
    <property type="match status" value="1"/>
</dbReference>
<keyword evidence="7" id="KW-0998">Cell outer membrane</keyword>
<evidence type="ECO:0000313" key="10">
    <source>
        <dbReference type="EMBL" id="MBL4927803.1"/>
    </source>
</evidence>
<evidence type="ECO:0000256" key="8">
    <source>
        <dbReference type="SAM" id="Coils"/>
    </source>
</evidence>
<evidence type="ECO:0000256" key="2">
    <source>
        <dbReference type="ARBA" id="ARBA00007613"/>
    </source>
</evidence>
<organism evidence="10 11">
    <name type="scientific">Fuscibacter oryzae</name>
    <dbReference type="NCBI Taxonomy" id="2803939"/>
    <lineage>
        <taxon>Bacteria</taxon>
        <taxon>Pseudomonadati</taxon>
        <taxon>Pseudomonadota</taxon>
        <taxon>Alphaproteobacteria</taxon>
        <taxon>Rhodobacterales</taxon>
        <taxon>Paracoccaceae</taxon>
        <taxon>Fuscibacter</taxon>
    </lineage>
</organism>
<dbReference type="GO" id="GO:0015562">
    <property type="term" value="F:efflux transmembrane transporter activity"/>
    <property type="evidence" value="ECO:0007669"/>
    <property type="project" value="InterPro"/>
</dbReference>
<keyword evidence="6" id="KW-0472">Membrane</keyword>
<keyword evidence="8" id="KW-0175">Coiled coil</keyword>
<dbReference type="GO" id="GO:1990281">
    <property type="term" value="C:efflux pump complex"/>
    <property type="evidence" value="ECO:0007669"/>
    <property type="project" value="TreeGrafter"/>
</dbReference>
<keyword evidence="9" id="KW-0732">Signal</keyword>
<feature type="coiled-coil region" evidence="8">
    <location>
        <begin position="185"/>
        <end position="212"/>
    </location>
</feature>
<dbReference type="EMBL" id="JAESVP010000003">
    <property type="protein sequence ID" value="MBL4927803.1"/>
    <property type="molecule type" value="Genomic_DNA"/>
</dbReference>
<comment type="similarity">
    <text evidence="2">Belongs to the outer membrane factor (OMF) (TC 1.B.17) family.</text>
</comment>
<dbReference type="AlphaFoldDB" id="A0A8J7MSW0"/>
<dbReference type="SUPFAM" id="SSF56954">
    <property type="entry name" value="Outer membrane efflux proteins (OEP)"/>
    <property type="match status" value="1"/>
</dbReference>
<protein>
    <submittedName>
        <fullName evidence="10">TolC family outer membrane protein</fullName>
    </submittedName>
</protein>
<evidence type="ECO:0000256" key="5">
    <source>
        <dbReference type="ARBA" id="ARBA00022692"/>
    </source>
</evidence>
<reference evidence="10" key="1">
    <citation type="submission" date="2021-01" db="EMBL/GenBank/DDBJ databases">
        <title>Genome seq and assembly of Tabrizicola sp. KVB23.</title>
        <authorList>
            <person name="Chhetri G."/>
        </authorList>
    </citation>
    <scope>NUCLEOTIDE SEQUENCE</scope>
    <source>
        <strain evidence="10">KVB23</strain>
    </source>
</reference>
<dbReference type="NCBIfam" id="TIGR01844">
    <property type="entry name" value="type_I_sec_TolC"/>
    <property type="match status" value="1"/>
</dbReference>